<evidence type="ECO:0000313" key="10">
    <source>
        <dbReference type="EMBL" id="AVK04843.1"/>
    </source>
</evidence>
<keyword evidence="11" id="KW-1185">Reference proteome</keyword>
<dbReference type="SMART" id="SM00260">
    <property type="entry name" value="CheW"/>
    <property type="match status" value="1"/>
</dbReference>
<evidence type="ECO:0000256" key="8">
    <source>
        <dbReference type="ARBA" id="ARBA00035100"/>
    </source>
</evidence>
<dbReference type="AlphaFoldDB" id="A0A2R3ISN2"/>
<keyword evidence="6" id="KW-0418">Kinase</keyword>
<sequence length="764" mass="84045">MTPDQMRDASLLELFRLEAEAQTQVLNAGLMALERSPTQADQLEACMRAAHSLKGAARIVGLDAGVRVAHVMEDCLVEAQDGRLLLQSEHIDALLQGCDLLLRIGTPPAGDAGWADGAGREEIDGLVERLETLVRSGLPLARAELPVANPVLPEVDAEAPSAVPAPASEESDDEPASQADERRSRVLRVTAERLDRLLDISSKSLVEFQRIKPLADSLQRLRRLQSSASRALDVVRETVQETSLDPQAQAMLSEARQLIGECQQMLVQHIADLDEFAWQGGQRAQVLYDAALASRMRPFADVLSGQARMVRDLGRSLGKQVRLLVEGETTQVDRDVLEKLEAPLTHLLRNAVDHGIEAAETRLAAGKPAEGRITIRARHHAGMLVLELSDDGGGIDLERLRETVLNRQFATAETAAQLSEEELLAFLFLPGFSMREQVTEVSGRGVGLDAVQHMVRQLRGGVRMEQRQGRGTLFHIEVPLTLSVVRSLVVEIGEEAYAFPLAHIERMCELQAEEIVQLEGRQHFWYEGRHVGLVSAAQLLQRPEGGRGEGAIPVVVVRDRDAVYGIAVERFVGERTLVVMPLDPRLGKVRDVSAGALLDDGSPVLILDVEDLLHSVGKLLSSGRLERIDRSRRQAGGAQRKRILVVDDSLTVRELERKLLLGRGYDVAVAVDGMDGWNALRSEHFDLLITDIDMPRMDGIELVTLVRRDSRLQSLPVMVVSYKDREEDRRRGLDAGADYYLAKASFHDEALLDAVVVLIGEAQG</sequence>
<dbReference type="Proteomes" id="UP000238390">
    <property type="component" value="Chromosome"/>
</dbReference>
<dbReference type="PROSITE" id="PS50851">
    <property type="entry name" value="CHEW"/>
    <property type="match status" value="1"/>
</dbReference>
<dbReference type="PANTHER" id="PTHR43395:SF1">
    <property type="entry name" value="CHEMOTAXIS PROTEIN CHEA"/>
    <property type="match status" value="1"/>
</dbReference>
<evidence type="ECO:0000256" key="5">
    <source>
        <dbReference type="ARBA" id="ARBA00022679"/>
    </source>
</evidence>
<dbReference type="GeneID" id="77219815"/>
<evidence type="ECO:0000256" key="6">
    <source>
        <dbReference type="ARBA" id="ARBA00022777"/>
    </source>
</evidence>
<dbReference type="SUPFAM" id="SSF50341">
    <property type="entry name" value="CheW-like"/>
    <property type="match status" value="1"/>
</dbReference>
<evidence type="ECO:0000256" key="7">
    <source>
        <dbReference type="ARBA" id="ARBA00023012"/>
    </source>
</evidence>
<protein>
    <recommendedName>
        <fullName evidence="3">Chemotaxis protein CheA</fullName>
        <ecNumber evidence="2">2.7.13.3</ecNumber>
    </recommendedName>
</protein>
<feature type="region of interest" description="Disordered" evidence="9">
    <location>
        <begin position="157"/>
        <end position="184"/>
    </location>
</feature>
<dbReference type="RefSeq" id="WP_012074659.1">
    <property type="nucleotide sequence ID" value="NZ_CP020560.1"/>
</dbReference>
<dbReference type="InterPro" id="IPR036890">
    <property type="entry name" value="HATPase_C_sf"/>
</dbReference>
<accession>A0A2R3ISN2</accession>
<dbReference type="InterPro" id="IPR008207">
    <property type="entry name" value="Sig_transdc_His_kin_Hpt_dom"/>
</dbReference>
<keyword evidence="4" id="KW-0597">Phosphoprotein</keyword>
<comment type="function">
    <text evidence="8">Involved in the transmission of sensory signals from the chemoreceptors to the flagellar motors. CheA is autophosphorylated; it can transfer its phosphate group to either CheB or CheY.</text>
</comment>
<keyword evidence="5" id="KW-0808">Transferase</keyword>
<evidence type="ECO:0000256" key="1">
    <source>
        <dbReference type="ARBA" id="ARBA00000085"/>
    </source>
</evidence>
<evidence type="ECO:0000256" key="4">
    <source>
        <dbReference type="ARBA" id="ARBA00022553"/>
    </source>
</evidence>
<dbReference type="Pfam" id="PF02518">
    <property type="entry name" value="HATPase_c"/>
    <property type="match status" value="1"/>
</dbReference>
<dbReference type="InterPro" id="IPR036061">
    <property type="entry name" value="CheW-like_dom_sf"/>
</dbReference>
<evidence type="ECO:0000256" key="9">
    <source>
        <dbReference type="SAM" id="MobiDB-lite"/>
    </source>
</evidence>
<dbReference type="EC" id="2.7.13.3" evidence="2"/>
<dbReference type="InterPro" id="IPR003594">
    <property type="entry name" value="HATPase_dom"/>
</dbReference>
<dbReference type="SMART" id="SM00073">
    <property type="entry name" value="HPT"/>
    <property type="match status" value="1"/>
</dbReference>
<dbReference type="InterPro" id="IPR005467">
    <property type="entry name" value="His_kinase_dom"/>
</dbReference>
<dbReference type="SMART" id="SM00387">
    <property type="entry name" value="HATPase_c"/>
    <property type="match status" value="1"/>
</dbReference>
<dbReference type="Pfam" id="PF01584">
    <property type="entry name" value="CheW"/>
    <property type="match status" value="1"/>
</dbReference>
<name>A0A2R3ISN2_9PSED</name>
<dbReference type="Gene3D" id="3.40.50.2300">
    <property type="match status" value="1"/>
</dbReference>
<evidence type="ECO:0000256" key="2">
    <source>
        <dbReference type="ARBA" id="ARBA00012438"/>
    </source>
</evidence>
<dbReference type="InterPro" id="IPR036641">
    <property type="entry name" value="HPT_dom_sf"/>
</dbReference>
<dbReference type="Gene3D" id="1.20.120.160">
    <property type="entry name" value="HPT domain"/>
    <property type="match status" value="1"/>
</dbReference>
<dbReference type="Gene3D" id="3.30.565.10">
    <property type="entry name" value="Histidine kinase-like ATPase, C-terminal domain"/>
    <property type="match status" value="1"/>
</dbReference>
<dbReference type="Pfam" id="PF01627">
    <property type="entry name" value="Hpt"/>
    <property type="match status" value="1"/>
</dbReference>
<dbReference type="InterPro" id="IPR002545">
    <property type="entry name" value="CheW-lke_dom"/>
</dbReference>
<dbReference type="PROSITE" id="PS50894">
    <property type="entry name" value="HPT"/>
    <property type="match status" value="1"/>
</dbReference>
<gene>
    <name evidence="10" type="ORF">CSB93_2585</name>
</gene>
<dbReference type="GO" id="GO:0000155">
    <property type="term" value="F:phosphorelay sensor kinase activity"/>
    <property type="evidence" value="ECO:0007669"/>
    <property type="project" value="UniProtKB-ARBA"/>
</dbReference>
<dbReference type="EMBL" id="CP027169">
    <property type="protein sequence ID" value="AVK04843.1"/>
    <property type="molecule type" value="Genomic_DNA"/>
</dbReference>
<organism evidence="10 11">
    <name type="scientific">Pseudomonas paraeruginosa</name>
    <dbReference type="NCBI Taxonomy" id="2994495"/>
    <lineage>
        <taxon>Bacteria</taxon>
        <taxon>Pseudomonadati</taxon>
        <taxon>Pseudomonadota</taxon>
        <taxon>Gammaproteobacteria</taxon>
        <taxon>Pseudomonadales</taxon>
        <taxon>Pseudomonadaceae</taxon>
        <taxon>Pseudomonas</taxon>
    </lineage>
</organism>
<comment type="catalytic activity">
    <reaction evidence="1">
        <text>ATP + protein L-histidine = ADP + protein N-phospho-L-histidine.</text>
        <dbReference type="EC" id="2.7.13.3"/>
    </reaction>
</comment>
<dbReference type="GO" id="GO:0006935">
    <property type="term" value="P:chemotaxis"/>
    <property type="evidence" value="ECO:0007669"/>
    <property type="project" value="InterPro"/>
</dbReference>
<dbReference type="CDD" id="cd19924">
    <property type="entry name" value="REC_CheV-like"/>
    <property type="match status" value="1"/>
</dbReference>
<evidence type="ECO:0000256" key="3">
    <source>
        <dbReference type="ARBA" id="ARBA00021495"/>
    </source>
</evidence>
<dbReference type="PROSITE" id="PS50110">
    <property type="entry name" value="RESPONSE_REGULATORY"/>
    <property type="match status" value="1"/>
</dbReference>
<dbReference type="SUPFAM" id="SSF47226">
    <property type="entry name" value="Histidine-containing phosphotransfer domain, HPT domain"/>
    <property type="match status" value="1"/>
</dbReference>
<dbReference type="PROSITE" id="PS50109">
    <property type="entry name" value="HIS_KIN"/>
    <property type="match status" value="1"/>
</dbReference>
<dbReference type="PRINTS" id="PR00344">
    <property type="entry name" value="BCTRLSENSOR"/>
</dbReference>
<keyword evidence="7" id="KW-0902">Two-component regulatory system</keyword>
<dbReference type="CDD" id="cd16916">
    <property type="entry name" value="HATPase_CheA-like"/>
    <property type="match status" value="1"/>
</dbReference>
<evidence type="ECO:0000313" key="11">
    <source>
        <dbReference type="Proteomes" id="UP000238390"/>
    </source>
</evidence>
<dbReference type="InterPro" id="IPR051315">
    <property type="entry name" value="Bact_Chemotaxis_CheA"/>
</dbReference>
<dbReference type="FunFam" id="3.30.565.10:FF:000016">
    <property type="entry name" value="Chemotaxis protein CheA, putative"/>
    <property type="match status" value="1"/>
</dbReference>
<dbReference type="Gene3D" id="2.30.30.40">
    <property type="entry name" value="SH3 Domains"/>
    <property type="match status" value="1"/>
</dbReference>
<dbReference type="SUPFAM" id="SSF52172">
    <property type="entry name" value="CheY-like"/>
    <property type="match status" value="1"/>
</dbReference>
<dbReference type="Pfam" id="PF00072">
    <property type="entry name" value="Response_reg"/>
    <property type="match status" value="1"/>
</dbReference>
<proteinExistence type="predicted"/>
<dbReference type="PANTHER" id="PTHR43395">
    <property type="entry name" value="SENSOR HISTIDINE KINASE CHEA"/>
    <property type="match status" value="1"/>
</dbReference>
<dbReference type="SUPFAM" id="SSF55874">
    <property type="entry name" value="ATPase domain of HSP90 chaperone/DNA topoisomerase II/histidine kinase"/>
    <property type="match status" value="1"/>
</dbReference>
<dbReference type="InterPro" id="IPR001789">
    <property type="entry name" value="Sig_transdc_resp-reg_receiver"/>
</dbReference>
<dbReference type="InterPro" id="IPR011006">
    <property type="entry name" value="CheY-like_superfamily"/>
</dbReference>
<dbReference type="CDD" id="cd00088">
    <property type="entry name" value="HPT"/>
    <property type="match status" value="1"/>
</dbReference>
<feature type="compositionally biased region" description="Low complexity" evidence="9">
    <location>
        <begin position="158"/>
        <end position="168"/>
    </location>
</feature>
<dbReference type="InterPro" id="IPR004358">
    <property type="entry name" value="Sig_transdc_His_kin-like_C"/>
</dbReference>
<dbReference type="SMART" id="SM00448">
    <property type="entry name" value="REC"/>
    <property type="match status" value="1"/>
</dbReference>
<reference evidence="10 11" key="1">
    <citation type="submission" date="2018-02" db="EMBL/GenBank/DDBJ databases">
        <title>FDA/CDC Antimicrobial Resistant Isolate Bank Genome Sequencing.</title>
        <authorList>
            <person name="Benahmed F.H."/>
            <person name="Lutgring J.D."/>
            <person name="Yoo B."/>
            <person name="Machado M."/>
            <person name="Brown A."/>
            <person name="McAllister G."/>
            <person name="Perry A."/>
            <person name="Halpin A.L."/>
            <person name="Vavikolanu K."/>
            <person name="Ott S."/>
            <person name="Zhao X."/>
            <person name="Tallon L.J."/>
            <person name="Sadzewicz L."/>
            <person name="Aluvathingal J."/>
            <person name="Nadendla S."/>
            <person name="Voskania-kordi A."/>
            <person name="Simonyan V."/>
            <person name="Patel J."/>
            <person name="Shawar R.M."/>
        </authorList>
    </citation>
    <scope>NUCLEOTIDE SEQUENCE [LARGE SCALE GENOMIC DNA]</scope>
    <source>
        <strain evidence="10 11">AR_0356</strain>
    </source>
</reference>